<dbReference type="PROSITE" id="PS50181">
    <property type="entry name" value="FBOX"/>
    <property type="match status" value="1"/>
</dbReference>
<dbReference type="PANTHER" id="PTHR31350">
    <property type="entry name" value="SI:DKEY-261L7.2"/>
    <property type="match status" value="1"/>
</dbReference>
<organism evidence="2 3">
    <name type="scientific">Plectosphaerella cucumerina</name>
    <dbReference type="NCBI Taxonomy" id="40658"/>
    <lineage>
        <taxon>Eukaryota</taxon>
        <taxon>Fungi</taxon>
        <taxon>Dikarya</taxon>
        <taxon>Ascomycota</taxon>
        <taxon>Pezizomycotina</taxon>
        <taxon>Sordariomycetes</taxon>
        <taxon>Hypocreomycetidae</taxon>
        <taxon>Glomerellales</taxon>
        <taxon>Plectosphaerellaceae</taxon>
        <taxon>Plectosphaerella</taxon>
    </lineage>
</organism>
<dbReference type="InterPro" id="IPR001810">
    <property type="entry name" value="F-box_dom"/>
</dbReference>
<protein>
    <submittedName>
        <fullName evidence="2">F-box domain-containing protein</fullName>
    </submittedName>
</protein>
<evidence type="ECO:0000259" key="1">
    <source>
        <dbReference type="PROSITE" id="PS50181"/>
    </source>
</evidence>
<evidence type="ECO:0000313" key="2">
    <source>
        <dbReference type="EMBL" id="KAH7349593.1"/>
    </source>
</evidence>
<dbReference type="InterPro" id="IPR036047">
    <property type="entry name" value="F-box-like_dom_sf"/>
</dbReference>
<feature type="domain" description="F-box" evidence="1">
    <location>
        <begin position="1"/>
        <end position="48"/>
    </location>
</feature>
<keyword evidence="3" id="KW-1185">Reference proteome</keyword>
<dbReference type="Pfam" id="PF13369">
    <property type="entry name" value="Transglut_core2"/>
    <property type="match status" value="1"/>
</dbReference>
<dbReference type="Gene3D" id="1.20.1280.50">
    <property type="match status" value="1"/>
</dbReference>
<dbReference type="SUPFAM" id="SSF81383">
    <property type="entry name" value="F-box domain"/>
    <property type="match status" value="1"/>
</dbReference>
<name>A0A8K0WYN5_9PEZI</name>
<sequence>MTALEDVPDEILQQILSYVSPQDNLARVQLLSRRLNRLANEPLLWRCHCQQSFVYWEPSHNFPAKLAGRVSDVDWKALFLLRKAREARASELFDEILGSKLGRARRFEQICLLGYDAKDFLLEQCRTIDSAEDVLARRYHSQAILASLRRGAALQAWTELRHHTSDESPDGVPEHGSHRLLERALGALDMFVIKDDTGDLDHITRMLDHLAAKFRVEHPDHQGMCTRDSALALNRWLRAQNLTGMDDPQTNYRNLRNCFLGHALRDENHPSLPMISAAIYCCIAGRLGLNAHCCASPGHIHAMIFAPRGVSLDGEPIEDTQQQAAAVDRMYIDPYNTDEEVGRQSLQARIVAVGWQNSMETLLEPVSPATLVERLARNIKATFTASRAPIVAGNQEVANLLQGNPAENLELAVYAAAWASLLIRQHDPQEFGEHSRQLAFWFKAHQIEDVWLIERFYSPLSSHLLGRPSSELAQYIRRIDNRPTKPQYRTQDMKFRIGQVVFHARTEKLAVICGWRKNNGLTFYDIMVNDGPAGIVARPENLELVSDPQAVATTSFDRAGLYFKRFDEPTCTFISNVTEDFPDG</sequence>
<gene>
    <name evidence="2" type="ORF">B0T11DRAFT_132985</name>
</gene>
<dbReference type="Pfam" id="PF12937">
    <property type="entry name" value="F-box-like"/>
    <property type="match status" value="1"/>
</dbReference>
<evidence type="ECO:0000313" key="3">
    <source>
        <dbReference type="Proteomes" id="UP000813385"/>
    </source>
</evidence>
<proteinExistence type="predicted"/>
<dbReference type="AlphaFoldDB" id="A0A8K0WYN5"/>
<dbReference type="InterPro" id="IPR032698">
    <property type="entry name" value="SirB1_N"/>
</dbReference>
<comment type="caution">
    <text evidence="2">The sequence shown here is derived from an EMBL/GenBank/DDBJ whole genome shotgun (WGS) entry which is preliminary data.</text>
</comment>
<dbReference type="SMART" id="SM00256">
    <property type="entry name" value="FBOX"/>
    <property type="match status" value="1"/>
</dbReference>
<dbReference type="Proteomes" id="UP000813385">
    <property type="component" value="Unassembled WGS sequence"/>
</dbReference>
<accession>A0A8K0WYN5</accession>
<dbReference type="EMBL" id="JAGPXD010000006">
    <property type="protein sequence ID" value="KAH7349593.1"/>
    <property type="molecule type" value="Genomic_DNA"/>
</dbReference>
<dbReference type="PANTHER" id="PTHR31350:SF27">
    <property type="entry name" value="HEMIMETHYLATED DNA-BINDING DOMAIN-CONTAINING PROTEIN"/>
    <property type="match status" value="1"/>
</dbReference>
<reference evidence="2" key="1">
    <citation type="journal article" date="2021" name="Nat. Commun.">
        <title>Genetic determinants of endophytism in the Arabidopsis root mycobiome.</title>
        <authorList>
            <person name="Mesny F."/>
            <person name="Miyauchi S."/>
            <person name="Thiergart T."/>
            <person name="Pickel B."/>
            <person name="Atanasova L."/>
            <person name="Karlsson M."/>
            <person name="Huettel B."/>
            <person name="Barry K.W."/>
            <person name="Haridas S."/>
            <person name="Chen C."/>
            <person name="Bauer D."/>
            <person name="Andreopoulos W."/>
            <person name="Pangilinan J."/>
            <person name="LaButti K."/>
            <person name="Riley R."/>
            <person name="Lipzen A."/>
            <person name="Clum A."/>
            <person name="Drula E."/>
            <person name="Henrissat B."/>
            <person name="Kohler A."/>
            <person name="Grigoriev I.V."/>
            <person name="Martin F.M."/>
            <person name="Hacquard S."/>
        </authorList>
    </citation>
    <scope>NUCLEOTIDE SEQUENCE</scope>
    <source>
        <strain evidence="2">MPI-CAGE-AT-0016</strain>
    </source>
</reference>
<dbReference type="OrthoDB" id="28868at2759"/>